<dbReference type="GO" id="GO:0015689">
    <property type="term" value="P:molybdate ion transport"/>
    <property type="evidence" value="ECO:0007669"/>
    <property type="project" value="TreeGrafter"/>
</dbReference>
<dbReference type="Pfam" id="PF13531">
    <property type="entry name" value="SBP_bac_11"/>
    <property type="match status" value="1"/>
</dbReference>
<protein>
    <submittedName>
        <fullName evidence="1">Extracellular solute-binding protein</fullName>
    </submittedName>
</protein>
<dbReference type="AlphaFoldDB" id="A0A0H5LQS5"/>
<accession>A0A0H5LQS5</accession>
<dbReference type="Gene3D" id="3.40.190.10">
    <property type="entry name" value="Periplasmic binding protein-like II"/>
    <property type="match status" value="2"/>
</dbReference>
<dbReference type="SUPFAM" id="SSF53850">
    <property type="entry name" value="Periplasmic binding protein-like II"/>
    <property type="match status" value="1"/>
</dbReference>
<evidence type="ECO:0000313" key="1">
    <source>
        <dbReference type="EMBL" id="CRY53397.1"/>
    </source>
</evidence>
<dbReference type="RefSeq" id="WP_053008734.1">
    <property type="nucleotide sequence ID" value="NZ_CWJI01000001.1"/>
</dbReference>
<dbReference type="Proteomes" id="UP000043316">
    <property type="component" value="Unassembled WGS sequence"/>
</dbReference>
<evidence type="ECO:0000313" key="2">
    <source>
        <dbReference type="Proteomes" id="UP000043316"/>
    </source>
</evidence>
<reference evidence="2" key="1">
    <citation type="submission" date="2015-03" db="EMBL/GenBank/DDBJ databases">
        <authorList>
            <consortium name="Pathogen Informatics"/>
        </authorList>
    </citation>
    <scope>NUCLEOTIDE SEQUENCE [LARGE SCALE GENOMIC DNA]</scope>
    <source>
        <strain evidence="2">R148</strain>
    </source>
</reference>
<dbReference type="GO" id="GO:0030973">
    <property type="term" value="F:molybdate ion binding"/>
    <property type="evidence" value="ECO:0007669"/>
    <property type="project" value="TreeGrafter"/>
</dbReference>
<proteinExistence type="predicted"/>
<sequence length="240" mass="25468">MMNSDMDNSGQAAVKVLKVICSMATSRLLQELILAYTKLTGTQVRLESTGGVTAVQRVAAGEKFDIVILALPAITRLATSVQFSPPANIALSKMALAVHEDHPTPDINNEEALRTVLLGAKSIGCSTGPSGDHLKQIFTRWGQETQLGQKLVVAPPGISVGSLIASGKVDIGFQQLSELLPLLGIKILENLPPEVQLTTCFAGAIPEYSEDATDAKALLQFLVSPEADDIKIQHGMTPSE</sequence>
<name>A0A0H5LQS5_YERIN</name>
<dbReference type="PANTHER" id="PTHR30632">
    <property type="entry name" value="MOLYBDATE-BINDING PERIPLASMIC PROTEIN"/>
    <property type="match status" value="1"/>
</dbReference>
<dbReference type="PANTHER" id="PTHR30632:SF11">
    <property type="entry name" value="BLR4797 PROTEIN"/>
    <property type="match status" value="1"/>
</dbReference>
<dbReference type="EMBL" id="CWJI01000001">
    <property type="protein sequence ID" value="CRY53397.1"/>
    <property type="molecule type" value="Genomic_DNA"/>
</dbReference>
<gene>
    <name evidence="1" type="ORF">ERS008476_00287</name>
</gene>
<dbReference type="InterPro" id="IPR050682">
    <property type="entry name" value="ModA/WtpA"/>
</dbReference>
<organism evidence="1 2">
    <name type="scientific">Yersinia intermedia</name>
    <dbReference type="NCBI Taxonomy" id="631"/>
    <lineage>
        <taxon>Bacteria</taxon>
        <taxon>Pseudomonadati</taxon>
        <taxon>Pseudomonadota</taxon>
        <taxon>Gammaproteobacteria</taxon>
        <taxon>Enterobacterales</taxon>
        <taxon>Yersiniaceae</taxon>
        <taxon>Yersinia</taxon>
    </lineage>
</organism>